<protein>
    <recommendedName>
        <fullName evidence="3 6">Queuosine 5'-phosphate N-glycosylase/hydrolase</fullName>
        <ecNumber evidence="6">3.2.2.-</ecNumber>
    </recommendedName>
    <alternativeName>
        <fullName evidence="4 6">Queuosine-nucleotide N-glycosylase/hydrolase</fullName>
    </alternativeName>
</protein>
<dbReference type="Proteomes" id="UP001549921">
    <property type="component" value="Unassembled WGS sequence"/>
</dbReference>
<evidence type="ECO:0000256" key="4">
    <source>
        <dbReference type="ARBA" id="ARBA00035393"/>
    </source>
</evidence>
<evidence type="ECO:0000256" key="2">
    <source>
        <dbReference type="ARBA" id="ARBA00035119"/>
    </source>
</evidence>
<comment type="similarity">
    <text evidence="2 6">Belongs to the QNG1 protein family.</text>
</comment>
<dbReference type="AlphaFoldDB" id="A0ABD0TQH4"/>
<comment type="function">
    <text evidence="6">Catalyzes the hydrolysis of queuosine 5'-phosphate, releasing the nucleobase queuine (q). Is required for salvage of queuine from exogenous queuosine (Q) that is imported and then converted to queuosine 5'-phosphate intracellularly.</text>
</comment>
<dbReference type="EC" id="3.2.2.-" evidence="6"/>
<reference evidence="7 8" key="1">
    <citation type="submission" date="2024-06" db="EMBL/GenBank/DDBJ databases">
        <title>A chromosome-level genome assembly of beet webworm, Loxostege sticticalis.</title>
        <authorList>
            <person name="Zhang Y."/>
        </authorList>
    </citation>
    <scope>NUCLEOTIDE SEQUENCE [LARGE SCALE GENOMIC DNA]</scope>
    <source>
        <strain evidence="7">AQ028</strain>
        <tissue evidence="7">Male pupae</tissue>
    </source>
</reference>
<evidence type="ECO:0000256" key="6">
    <source>
        <dbReference type="RuleBase" id="RU365002"/>
    </source>
</evidence>
<comment type="catalytic activity">
    <reaction evidence="5 6">
        <text>queuosine 5'-phosphate + H2O = queuine + D-ribose 5-phosphate</text>
        <dbReference type="Rhea" id="RHEA:75387"/>
        <dbReference type="ChEBI" id="CHEBI:15377"/>
        <dbReference type="ChEBI" id="CHEBI:17433"/>
        <dbReference type="ChEBI" id="CHEBI:78346"/>
        <dbReference type="ChEBI" id="CHEBI:194371"/>
    </reaction>
    <physiologicalReaction direction="left-to-right" evidence="5 6">
        <dbReference type="Rhea" id="RHEA:75388"/>
    </physiologicalReaction>
</comment>
<sequence length="336" mass="38513">MVREGVMPPAESAEYIANNSKHVKIDEDGIYKLSAEMLQSMKSNKLEIPETGASIQYPSKDDPHAVDWIFVADSLNFCFWSYSGAEKWTVDGHSGYYALEAALSRALKEGIDITNPQYYSKITENELKTILRSDNNAQVPLFNERLSILHEVGKVLIEKYNGTFTTCLKLANKSAEKLLELIVNDFPCFRDEAVFKGKTVSLYKRAQILVADIWNFFGGTGWGMFEDIVKITMFADYRVPQVLVYFGAMSYREELMEKLKKDILLPSGSEEEVEIRGCSIQCVELIKRKLQEITKGQENVQVPNSSLIDYYLWCYRRKYADELEKVPFHKTLGIFY</sequence>
<gene>
    <name evidence="7" type="ORF">ABMA28_007375</name>
</gene>
<dbReference type="EMBL" id="JBEDNZ010000002">
    <property type="protein sequence ID" value="KAL0851594.1"/>
    <property type="molecule type" value="Genomic_DNA"/>
</dbReference>
<evidence type="ECO:0000256" key="1">
    <source>
        <dbReference type="ARBA" id="ARBA00022801"/>
    </source>
</evidence>
<evidence type="ECO:0000256" key="5">
    <source>
        <dbReference type="ARBA" id="ARBA00048204"/>
    </source>
</evidence>
<dbReference type="GO" id="GO:0016787">
    <property type="term" value="F:hydrolase activity"/>
    <property type="evidence" value="ECO:0007669"/>
    <property type="project" value="UniProtKB-KW"/>
</dbReference>
<dbReference type="Pfam" id="PF10343">
    <property type="entry name" value="Q_salvage"/>
    <property type="match status" value="1"/>
</dbReference>
<evidence type="ECO:0000256" key="3">
    <source>
        <dbReference type="ARBA" id="ARBA00035306"/>
    </source>
</evidence>
<keyword evidence="1 6" id="KW-0378">Hydrolase</keyword>
<accession>A0ABD0TQH4</accession>
<evidence type="ECO:0000313" key="8">
    <source>
        <dbReference type="Proteomes" id="UP001549921"/>
    </source>
</evidence>
<evidence type="ECO:0000313" key="7">
    <source>
        <dbReference type="EMBL" id="KAL0851594.1"/>
    </source>
</evidence>
<dbReference type="PANTHER" id="PTHR21314:SF0">
    <property type="entry name" value="QUEUOSINE 5'-PHOSPHATE N-GLYCOSYLASE_HYDROLASE"/>
    <property type="match status" value="1"/>
</dbReference>
<dbReference type="InterPro" id="IPR019438">
    <property type="entry name" value="Q_salvage"/>
</dbReference>
<comment type="caution">
    <text evidence="7">The sequence shown here is derived from an EMBL/GenBank/DDBJ whole genome shotgun (WGS) entry which is preliminary data.</text>
</comment>
<name>A0ABD0TQH4_LOXSC</name>
<proteinExistence type="inferred from homology"/>
<dbReference type="PANTHER" id="PTHR21314">
    <property type="entry name" value="QUEUOSINE 5'-PHOSPHATE N-GLYCOSYLASE_HYDROLASE-RELATED"/>
    <property type="match status" value="1"/>
</dbReference>
<organism evidence="7 8">
    <name type="scientific">Loxostege sticticalis</name>
    <name type="common">Beet webworm moth</name>
    <dbReference type="NCBI Taxonomy" id="481309"/>
    <lineage>
        <taxon>Eukaryota</taxon>
        <taxon>Metazoa</taxon>
        <taxon>Ecdysozoa</taxon>
        <taxon>Arthropoda</taxon>
        <taxon>Hexapoda</taxon>
        <taxon>Insecta</taxon>
        <taxon>Pterygota</taxon>
        <taxon>Neoptera</taxon>
        <taxon>Endopterygota</taxon>
        <taxon>Lepidoptera</taxon>
        <taxon>Glossata</taxon>
        <taxon>Ditrysia</taxon>
        <taxon>Pyraloidea</taxon>
        <taxon>Crambidae</taxon>
        <taxon>Pyraustinae</taxon>
        <taxon>Loxostege</taxon>
    </lineage>
</organism>